<keyword evidence="3" id="KW-0472">Membrane</keyword>
<keyword evidence="2" id="KW-0808">Transferase</keyword>
<feature type="transmembrane region" description="Helical" evidence="3">
    <location>
        <begin position="16"/>
        <end position="36"/>
    </location>
</feature>
<name>A0AAE0IWF4_9PEZI</name>
<dbReference type="SUPFAM" id="SSF53448">
    <property type="entry name" value="Nucleotide-diphospho-sugar transferases"/>
    <property type="match status" value="1"/>
</dbReference>
<dbReference type="Gene3D" id="3.90.550.20">
    <property type="match status" value="1"/>
</dbReference>
<accession>A0AAE0IWF4</accession>
<dbReference type="Proteomes" id="UP001286456">
    <property type="component" value="Unassembled WGS sequence"/>
</dbReference>
<evidence type="ECO:0000256" key="2">
    <source>
        <dbReference type="ARBA" id="ARBA00022679"/>
    </source>
</evidence>
<dbReference type="GO" id="GO:0000030">
    <property type="term" value="F:mannosyltransferase activity"/>
    <property type="evidence" value="ECO:0007669"/>
    <property type="project" value="TreeGrafter"/>
</dbReference>
<dbReference type="InterPro" id="IPR029044">
    <property type="entry name" value="Nucleotide-diphossugar_trans"/>
</dbReference>
<dbReference type="EMBL" id="JAUEPO010000002">
    <property type="protein sequence ID" value="KAK3331791.1"/>
    <property type="molecule type" value="Genomic_DNA"/>
</dbReference>
<keyword evidence="3" id="KW-1133">Transmembrane helix</keyword>
<dbReference type="PANTHER" id="PTHR32385">
    <property type="entry name" value="MANNOSYL PHOSPHORYLINOSITOL CERAMIDE SYNTHASE"/>
    <property type="match status" value="1"/>
</dbReference>
<evidence type="ECO:0000313" key="4">
    <source>
        <dbReference type="EMBL" id="KAK3331791.1"/>
    </source>
</evidence>
<gene>
    <name evidence="4" type="ORF">B0T19DRAFT_86636</name>
</gene>
<sequence>MGASLVPARVHRTHPILFSCVLAITVISLWCARHILHDAYTLATMPMIWPRHSKSFFLSAEVDGFDLTFANYSIDQVSAAPFEDRVPPVLHHISLGSGAAEHSKWATVRQSCLDIHPGWEAMIWTDETSDAFVAEHFPDLHDMWTTYRFPIQKVDALRYMVLYHYGGVILDMDLQCKRALGPLRRFEFVAPAAHPTGFSIGFMMASKRSEFVGKLVGNLRRYNKHWIWLPYPTVMFSTGCHYASTIHAFQSNRSELKILAGTKENPRMHSLNGPVSTPIFNHLGSSSWHSFDAAMITSAGRHLSWLLPFFLVGGVGGAFCVIRRTRRRRTGKAEPWAF</sequence>
<dbReference type="Pfam" id="PF04488">
    <property type="entry name" value="Gly_transf_sug"/>
    <property type="match status" value="1"/>
</dbReference>
<dbReference type="InterPro" id="IPR051706">
    <property type="entry name" value="Glycosyltransferase_domain"/>
</dbReference>
<feature type="transmembrane region" description="Helical" evidence="3">
    <location>
        <begin position="303"/>
        <end position="322"/>
    </location>
</feature>
<dbReference type="PANTHER" id="PTHR32385:SF15">
    <property type="entry name" value="INOSITOL PHOSPHOCERAMIDE MANNOSYLTRANSFERASE 1"/>
    <property type="match status" value="1"/>
</dbReference>
<dbReference type="InterPro" id="IPR007577">
    <property type="entry name" value="GlycoTrfase_DXD_sugar-bd_CS"/>
</dbReference>
<dbReference type="GO" id="GO:0016020">
    <property type="term" value="C:membrane"/>
    <property type="evidence" value="ECO:0007669"/>
    <property type="project" value="GOC"/>
</dbReference>
<organism evidence="4 5">
    <name type="scientific">Cercophora scortea</name>
    <dbReference type="NCBI Taxonomy" id="314031"/>
    <lineage>
        <taxon>Eukaryota</taxon>
        <taxon>Fungi</taxon>
        <taxon>Dikarya</taxon>
        <taxon>Ascomycota</taxon>
        <taxon>Pezizomycotina</taxon>
        <taxon>Sordariomycetes</taxon>
        <taxon>Sordariomycetidae</taxon>
        <taxon>Sordariales</taxon>
        <taxon>Lasiosphaeriaceae</taxon>
        <taxon>Cercophora</taxon>
    </lineage>
</organism>
<reference evidence="4" key="2">
    <citation type="submission" date="2023-06" db="EMBL/GenBank/DDBJ databases">
        <authorList>
            <consortium name="Lawrence Berkeley National Laboratory"/>
            <person name="Haridas S."/>
            <person name="Hensen N."/>
            <person name="Bonometti L."/>
            <person name="Westerberg I."/>
            <person name="Brannstrom I.O."/>
            <person name="Guillou S."/>
            <person name="Cros-Aarteil S."/>
            <person name="Calhoun S."/>
            <person name="Kuo A."/>
            <person name="Mondo S."/>
            <person name="Pangilinan J."/>
            <person name="Riley R."/>
            <person name="Labutti K."/>
            <person name="Andreopoulos B."/>
            <person name="Lipzen A."/>
            <person name="Chen C."/>
            <person name="Yanf M."/>
            <person name="Daum C."/>
            <person name="Ng V."/>
            <person name="Clum A."/>
            <person name="Steindorff A."/>
            <person name="Ohm R."/>
            <person name="Martin F."/>
            <person name="Silar P."/>
            <person name="Natvig D."/>
            <person name="Lalanne C."/>
            <person name="Gautier V."/>
            <person name="Ament-Velasquez S.L."/>
            <person name="Kruys A."/>
            <person name="Hutchinson M.I."/>
            <person name="Powell A.J."/>
            <person name="Barry K."/>
            <person name="Miller A.N."/>
            <person name="Grigoriev I.V."/>
            <person name="Debuchy R."/>
            <person name="Gladieux P."/>
            <person name="Thoren M.H."/>
            <person name="Johannesson H."/>
        </authorList>
    </citation>
    <scope>NUCLEOTIDE SEQUENCE</scope>
    <source>
        <strain evidence="4">SMH4131-1</strain>
    </source>
</reference>
<keyword evidence="3" id="KW-0812">Transmembrane</keyword>
<comment type="similarity">
    <text evidence="1">Belongs to the glycosyltransferase 32 family.</text>
</comment>
<dbReference type="GO" id="GO:0051999">
    <property type="term" value="P:mannosyl-inositol phosphorylceramide biosynthetic process"/>
    <property type="evidence" value="ECO:0007669"/>
    <property type="project" value="TreeGrafter"/>
</dbReference>
<comment type="caution">
    <text evidence="4">The sequence shown here is derived from an EMBL/GenBank/DDBJ whole genome shotgun (WGS) entry which is preliminary data.</text>
</comment>
<evidence type="ECO:0000313" key="5">
    <source>
        <dbReference type="Proteomes" id="UP001286456"/>
    </source>
</evidence>
<evidence type="ECO:0000256" key="1">
    <source>
        <dbReference type="ARBA" id="ARBA00009003"/>
    </source>
</evidence>
<protein>
    <submittedName>
        <fullName evidence="4">Glycosyltransferase family 32 protein</fullName>
    </submittedName>
</protein>
<reference evidence="4" key="1">
    <citation type="journal article" date="2023" name="Mol. Phylogenet. Evol.">
        <title>Genome-scale phylogeny and comparative genomics of the fungal order Sordariales.</title>
        <authorList>
            <person name="Hensen N."/>
            <person name="Bonometti L."/>
            <person name="Westerberg I."/>
            <person name="Brannstrom I.O."/>
            <person name="Guillou S."/>
            <person name="Cros-Aarteil S."/>
            <person name="Calhoun S."/>
            <person name="Haridas S."/>
            <person name="Kuo A."/>
            <person name="Mondo S."/>
            <person name="Pangilinan J."/>
            <person name="Riley R."/>
            <person name="LaButti K."/>
            <person name="Andreopoulos B."/>
            <person name="Lipzen A."/>
            <person name="Chen C."/>
            <person name="Yan M."/>
            <person name="Daum C."/>
            <person name="Ng V."/>
            <person name="Clum A."/>
            <person name="Steindorff A."/>
            <person name="Ohm R.A."/>
            <person name="Martin F."/>
            <person name="Silar P."/>
            <person name="Natvig D.O."/>
            <person name="Lalanne C."/>
            <person name="Gautier V."/>
            <person name="Ament-Velasquez S.L."/>
            <person name="Kruys A."/>
            <person name="Hutchinson M.I."/>
            <person name="Powell A.J."/>
            <person name="Barry K."/>
            <person name="Miller A.N."/>
            <person name="Grigoriev I.V."/>
            <person name="Debuchy R."/>
            <person name="Gladieux P."/>
            <person name="Hiltunen Thoren M."/>
            <person name="Johannesson H."/>
        </authorList>
    </citation>
    <scope>NUCLEOTIDE SEQUENCE</scope>
    <source>
        <strain evidence="4">SMH4131-1</strain>
    </source>
</reference>
<keyword evidence="5" id="KW-1185">Reference proteome</keyword>
<dbReference type="AlphaFoldDB" id="A0AAE0IWF4"/>
<evidence type="ECO:0000256" key="3">
    <source>
        <dbReference type="SAM" id="Phobius"/>
    </source>
</evidence>
<proteinExistence type="inferred from homology"/>